<evidence type="ECO:0000313" key="3">
    <source>
        <dbReference type="Proteomes" id="UP000199155"/>
    </source>
</evidence>
<organism evidence="2 3">
    <name type="scientific">Streptomyces indicus</name>
    <dbReference type="NCBI Taxonomy" id="417292"/>
    <lineage>
        <taxon>Bacteria</taxon>
        <taxon>Bacillati</taxon>
        <taxon>Actinomycetota</taxon>
        <taxon>Actinomycetes</taxon>
        <taxon>Kitasatosporales</taxon>
        <taxon>Streptomycetaceae</taxon>
        <taxon>Streptomyces</taxon>
    </lineage>
</organism>
<proteinExistence type="predicted"/>
<dbReference type="STRING" id="417292.SAMN05421806_112216"/>
<reference evidence="2 3" key="1">
    <citation type="submission" date="2016-10" db="EMBL/GenBank/DDBJ databases">
        <authorList>
            <person name="de Groot N.N."/>
        </authorList>
    </citation>
    <scope>NUCLEOTIDE SEQUENCE [LARGE SCALE GENOMIC DNA]</scope>
    <source>
        <strain evidence="2 3">CGMCC 4.5727</strain>
    </source>
</reference>
<gene>
    <name evidence="2" type="ORF">SAMN05421806_112216</name>
</gene>
<evidence type="ECO:0000256" key="1">
    <source>
        <dbReference type="SAM" id="MobiDB-lite"/>
    </source>
</evidence>
<dbReference type="AlphaFoldDB" id="A0A1G9F4B6"/>
<dbReference type="Proteomes" id="UP000199155">
    <property type="component" value="Unassembled WGS sequence"/>
</dbReference>
<sequence length="58" mass="6362">MPDTRCPRCGGPLGERPARSRLTTDREVFICTTCGTEEAVREAQGQAPVPFGEWPLNT</sequence>
<accession>A0A1G9F4B6</accession>
<protein>
    <submittedName>
        <fullName evidence="2">Uncharacterized protein</fullName>
    </submittedName>
</protein>
<dbReference type="RefSeq" id="WP_167372517.1">
    <property type="nucleotide sequence ID" value="NZ_FNFF01000012.1"/>
</dbReference>
<evidence type="ECO:0000313" key="2">
    <source>
        <dbReference type="EMBL" id="SDK83125.1"/>
    </source>
</evidence>
<name>A0A1G9F4B6_9ACTN</name>
<feature type="region of interest" description="Disordered" evidence="1">
    <location>
        <begin position="1"/>
        <end position="21"/>
    </location>
</feature>
<keyword evidence="3" id="KW-1185">Reference proteome</keyword>
<dbReference type="EMBL" id="FNFF01000012">
    <property type="protein sequence ID" value="SDK83125.1"/>
    <property type="molecule type" value="Genomic_DNA"/>
</dbReference>